<reference evidence="1 2" key="1">
    <citation type="submission" date="2011-01" db="EMBL/GenBank/DDBJ databases">
        <authorList>
            <person name="Muzny D."/>
            <person name="Qin X."/>
            <person name="Deng J."/>
            <person name="Jiang H."/>
            <person name="Liu Y."/>
            <person name="Qu J."/>
            <person name="Song X.-Z."/>
            <person name="Zhang L."/>
            <person name="Thornton R."/>
            <person name="Coyle M."/>
            <person name="Francisco L."/>
            <person name="Jackson L."/>
            <person name="Javaid M."/>
            <person name="Korchina V."/>
            <person name="Kovar C."/>
            <person name="Mata R."/>
            <person name="Mathew T."/>
            <person name="Ngo R."/>
            <person name="Nguyen L."/>
            <person name="Nguyen N."/>
            <person name="Okwuonu G."/>
            <person name="Ongeri F."/>
            <person name="Pham C."/>
            <person name="Simmons D."/>
            <person name="Wilczek-Boney K."/>
            <person name="Hale W."/>
            <person name="Jakkamsetti A."/>
            <person name="Pham P."/>
            <person name="Ruth R."/>
            <person name="San Lucas F."/>
            <person name="Warren J."/>
            <person name="Zhang J."/>
            <person name="Zhao Z."/>
            <person name="Zhou C."/>
            <person name="Zhu D."/>
            <person name="Lee S."/>
            <person name="Bess C."/>
            <person name="Blankenburg K."/>
            <person name="Forbes L."/>
            <person name="Fu Q."/>
            <person name="Gubbala S."/>
            <person name="Hirani K."/>
            <person name="Jayaseelan J.C."/>
            <person name="Lara F."/>
            <person name="Munidasa M."/>
            <person name="Palculict T."/>
            <person name="Patil S."/>
            <person name="Pu L.-L."/>
            <person name="Saada N."/>
            <person name="Tang L."/>
            <person name="Weissenberger G."/>
            <person name="Zhu Y."/>
            <person name="Hemphill L."/>
            <person name="Shang Y."/>
            <person name="Youmans B."/>
            <person name="Ayvaz T."/>
            <person name="Ross M."/>
            <person name="Santibanez J."/>
            <person name="Aqrawi P."/>
            <person name="Gross S."/>
            <person name="Joshi V."/>
            <person name="Fowler G."/>
            <person name="Nazareth L."/>
            <person name="Reid J."/>
            <person name="Worley K."/>
            <person name="Petrosino J."/>
            <person name="Highlander S."/>
            <person name="Gibbs R."/>
        </authorList>
    </citation>
    <scope>NUCLEOTIDE SEQUENCE [LARGE SCALE GENOMIC DNA]</scope>
    <source>
        <strain evidence="1 2">DSM 16608</strain>
    </source>
</reference>
<dbReference type="HOGENOM" id="CLU_2701714_0_0_10"/>
<name>F0FAR2_9BACT</name>
<dbReference type="Proteomes" id="UP000005697">
    <property type="component" value="Unassembled WGS sequence"/>
</dbReference>
<evidence type="ECO:0000313" key="1">
    <source>
        <dbReference type="EMBL" id="EGC18675.1"/>
    </source>
</evidence>
<accession>F0FAR2</accession>
<dbReference type="AlphaFoldDB" id="F0FAR2"/>
<organism evidence="1 2">
    <name type="scientific">Prevotella multiformis DSM 16608</name>
    <dbReference type="NCBI Taxonomy" id="888743"/>
    <lineage>
        <taxon>Bacteria</taxon>
        <taxon>Pseudomonadati</taxon>
        <taxon>Bacteroidota</taxon>
        <taxon>Bacteroidia</taxon>
        <taxon>Bacteroidales</taxon>
        <taxon>Prevotellaceae</taxon>
        <taxon>Prevotella</taxon>
    </lineage>
</organism>
<dbReference type="EMBL" id="AEWX01000047">
    <property type="protein sequence ID" value="EGC18675.1"/>
    <property type="molecule type" value="Genomic_DNA"/>
</dbReference>
<proteinExistence type="predicted"/>
<comment type="caution">
    <text evidence="1">The sequence shown here is derived from an EMBL/GenBank/DDBJ whole genome shotgun (WGS) entry which is preliminary data.</text>
</comment>
<evidence type="ECO:0000313" key="2">
    <source>
        <dbReference type="Proteomes" id="UP000005697"/>
    </source>
</evidence>
<sequence>MKFINDFFLLLGGNELSLQGSGKGCPAIGRPGTGGVPSLAGAVPPLLVSRSGGTATAASCGLFLIPQNQRRCN</sequence>
<dbReference type="STRING" id="888743.HMPREF9141_2679"/>
<gene>
    <name evidence="1" type="ORF">HMPREF9141_2679</name>
</gene>
<keyword evidence="2" id="KW-1185">Reference proteome</keyword>
<protein>
    <submittedName>
        <fullName evidence="1">Uncharacterized protein</fullName>
    </submittedName>
</protein>